<comment type="similarity">
    <text evidence="1">Belongs to the YciI family.</text>
</comment>
<protein>
    <submittedName>
        <fullName evidence="3">YciI family protein</fullName>
    </submittedName>
</protein>
<gene>
    <name evidence="3" type="ORF">QJV27_00330</name>
</gene>
<dbReference type="RefSeq" id="WP_281447007.1">
    <property type="nucleotide sequence ID" value="NZ_JASBAO010000001.1"/>
</dbReference>
<feature type="domain" description="YCII-related" evidence="2">
    <location>
        <begin position="1"/>
        <end position="87"/>
    </location>
</feature>
<dbReference type="Gene3D" id="3.30.70.1060">
    <property type="entry name" value="Dimeric alpha+beta barrel"/>
    <property type="match status" value="1"/>
</dbReference>
<sequence length="98" mass="11092">MLFAVMCTDKLGCFETRMAVRPEHLVYLKKYESHIKICGPLSNHDGKSCGSLIIIDMENQSAVEQFAQNDPYAKAGVFESVIIRPFRMIGYEGKMLET</sequence>
<dbReference type="PANTHER" id="PTHR33606">
    <property type="entry name" value="PROTEIN YCII"/>
    <property type="match status" value="1"/>
</dbReference>
<name>A0ABT6Q019_9PROT</name>
<evidence type="ECO:0000259" key="2">
    <source>
        <dbReference type="Pfam" id="PF03795"/>
    </source>
</evidence>
<dbReference type="SUPFAM" id="SSF54909">
    <property type="entry name" value="Dimeric alpha+beta barrel"/>
    <property type="match status" value="1"/>
</dbReference>
<dbReference type="InterPro" id="IPR011008">
    <property type="entry name" value="Dimeric_a/b-barrel"/>
</dbReference>
<dbReference type="Pfam" id="PF03795">
    <property type="entry name" value="YCII"/>
    <property type="match status" value="1"/>
</dbReference>
<dbReference type="Proteomes" id="UP001431634">
    <property type="component" value="Unassembled WGS sequence"/>
</dbReference>
<organism evidence="3 4">
    <name type="scientific">Commensalibacter oyaizuii</name>
    <dbReference type="NCBI Taxonomy" id="3043873"/>
    <lineage>
        <taxon>Bacteria</taxon>
        <taxon>Pseudomonadati</taxon>
        <taxon>Pseudomonadota</taxon>
        <taxon>Alphaproteobacteria</taxon>
        <taxon>Acetobacterales</taxon>
        <taxon>Acetobacteraceae</taxon>
    </lineage>
</organism>
<dbReference type="EMBL" id="JASBAO010000001">
    <property type="protein sequence ID" value="MDI2089834.1"/>
    <property type="molecule type" value="Genomic_DNA"/>
</dbReference>
<accession>A0ABT6Q019</accession>
<dbReference type="InterPro" id="IPR051807">
    <property type="entry name" value="Sec-metab_biosynth-assoc"/>
</dbReference>
<dbReference type="PANTHER" id="PTHR33606:SF3">
    <property type="entry name" value="PROTEIN YCII"/>
    <property type="match status" value="1"/>
</dbReference>
<evidence type="ECO:0000313" key="3">
    <source>
        <dbReference type="EMBL" id="MDI2089834.1"/>
    </source>
</evidence>
<evidence type="ECO:0000313" key="4">
    <source>
        <dbReference type="Proteomes" id="UP001431634"/>
    </source>
</evidence>
<keyword evidence="4" id="KW-1185">Reference proteome</keyword>
<proteinExistence type="inferred from homology"/>
<dbReference type="InterPro" id="IPR005545">
    <property type="entry name" value="YCII"/>
</dbReference>
<reference evidence="3" key="1">
    <citation type="submission" date="2023-05" db="EMBL/GenBank/DDBJ databases">
        <title>Whole genome sequence of Commensalibacter sp.</title>
        <authorList>
            <person name="Charoenyingcharoen P."/>
            <person name="Yukphan P."/>
        </authorList>
    </citation>
    <scope>NUCLEOTIDE SEQUENCE</scope>
    <source>
        <strain evidence="3">TBRC 16381</strain>
    </source>
</reference>
<evidence type="ECO:0000256" key="1">
    <source>
        <dbReference type="ARBA" id="ARBA00007689"/>
    </source>
</evidence>
<comment type="caution">
    <text evidence="3">The sequence shown here is derived from an EMBL/GenBank/DDBJ whole genome shotgun (WGS) entry which is preliminary data.</text>
</comment>